<accession>A0A916ZNF8</accession>
<dbReference type="PANTHER" id="PTHR37692:SF1">
    <property type="entry name" value="DUF420 DOMAIN-CONTAINING PROTEIN"/>
    <property type="match status" value="1"/>
</dbReference>
<feature type="transmembrane region" description="Helical" evidence="1">
    <location>
        <begin position="12"/>
        <end position="34"/>
    </location>
</feature>
<keyword evidence="3" id="KW-1185">Reference proteome</keyword>
<evidence type="ECO:0000256" key="1">
    <source>
        <dbReference type="SAM" id="Phobius"/>
    </source>
</evidence>
<evidence type="ECO:0008006" key="4">
    <source>
        <dbReference type="Google" id="ProtNLM"/>
    </source>
</evidence>
<dbReference type="AlphaFoldDB" id="A0A916ZNF8"/>
<dbReference type="RefSeq" id="WP_188405005.1">
    <property type="nucleotide sequence ID" value="NZ_BMGL01000002.1"/>
</dbReference>
<dbReference type="EMBL" id="BMGL01000002">
    <property type="protein sequence ID" value="GGE04845.1"/>
    <property type="molecule type" value="Genomic_DNA"/>
</dbReference>
<feature type="transmembrane region" description="Helical" evidence="1">
    <location>
        <begin position="161"/>
        <end position="179"/>
    </location>
</feature>
<comment type="caution">
    <text evidence="2">The sequence shown here is derived from an EMBL/GenBank/DDBJ whole genome shotgun (WGS) entry which is preliminary data.</text>
</comment>
<feature type="transmembrane region" description="Helical" evidence="1">
    <location>
        <begin position="46"/>
        <end position="69"/>
    </location>
</feature>
<keyword evidence="1" id="KW-1133">Transmembrane helix</keyword>
<feature type="transmembrane region" description="Helical" evidence="1">
    <location>
        <begin position="118"/>
        <end position="141"/>
    </location>
</feature>
<name>A0A916ZNF8_9FLAO</name>
<sequence>MQTTPTAPKDKVMVPVIIGLSVVVPIVVIILMNLETRVNLLGLKLGTFPFFHAIINASTAVLLAMGYSLIKKKNYAMHKRVMITAFALSAVFLVSYVISKISHDPVPYGGEGFFKYLYFFILISHIVLSGIIIPLVLFTMYRGLTGEYQKHKKIARWTFPIWMYVAVTGVLVYLFMMPYY</sequence>
<dbReference type="Proteomes" id="UP000599688">
    <property type="component" value="Unassembled WGS sequence"/>
</dbReference>
<reference evidence="2 3" key="1">
    <citation type="journal article" date="2014" name="Int. J. Syst. Evol. Microbiol.">
        <title>Complete genome sequence of Corynebacterium casei LMG S-19264T (=DSM 44701T), isolated from a smear-ripened cheese.</title>
        <authorList>
            <consortium name="US DOE Joint Genome Institute (JGI-PGF)"/>
            <person name="Walter F."/>
            <person name="Albersmeier A."/>
            <person name="Kalinowski J."/>
            <person name="Ruckert C."/>
        </authorList>
    </citation>
    <scope>NUCLEOTIDE SEQUENCE [LARGE SCALE GENOMIC DNA]</scope>
    <source>
        <strain evidence="2 3">CGMCC 1.12925</strain>
    </source>
</reference>
<organism evidence="2 3">
    <name type="scientific">Psychroflexus salis</name>
    <dbReference type="NCBI Taxonomy" id="1526574"/>
    <lineage>
        <taxon>Bacteria</taxon>
        <taxon>Pseudomonadati</taxon>
        <taxon>Bacteroidota</taxon>
        <taxon>Flavobacteriia</taxon>
        <taxon>Flavobacteriales</taxon>
        <taxon>Flavobacteriaceae</taxon>
        <taxon>Psychroflexus</taxon>
    </lineage>
</organism>
<proteinExistence type="predicted"/>
<keyword evidence="1" id="KW-0812">Transmembrane</keyword>
<keyword evidence="1" id="KW-0472">Membrane</keyword>
<evidence type="ECO:0000313" key="3">
    <source>
        <dbReference type="Proteomes" id="UP000599688"/>
    </source>
</evidence>
<gene>
    <name evidence="2" type="primary">yozB</name>
    <name evidence="2" type="ORF">GCM10010831_03070</name>
</gene>
<evidence type="ECO:0000313" key="2">
    <source>
        <dbReference type="EMBL" id="GGE04845.1"/>
    </source>
</evidence>
<protein>
    <recommendedName>
        <fullName evidence="4">DUF420 domain-containing protein</fullName>
    </recommendedName>
</protein>
<dbReference type="PANTHER" id="PTHR37692">
    <property type="entry name" value="HYPOTHETICAL MEMBRANE SPANNING PROTEIN"/>
    <property type="match status" value="1"/>
</dbReference>
<dbReference type="Pfam" id="PF04238">
    <property type="entry name" value="DUF420"/>
    <property type="match status" value="1"/>
</dbReference>
<dbReference type="InterPro" id="IPR007352">
    <property type="entry name" value="DUF420"/>
</dbReference>
<feature type="transmembrane region" description="Helical" evidence="1">
    <location>
        <begin position="81"/>
        <end position="98"/>
    </location>
</feature>